<proteinExistence type="predicted"/>
<gene>
    <name evidence="1" type="ORF">PQJ61_11660</name>
</gene>
<name>A0AAJ1IFW8_9SPIO</name>
<dbReference type="Pfam" id="PF09986">
    <property type="entry name" value="DUF2225"/>
    <property type="match status" value="1"/>
</dbReference>
<accession>A0AAJ1IFW8</accession>
<evidence type="ECO:0000313" key="1">
    <source>
        <dbReference type="EMBL" id="MDC7227409.1"/>
    </source>
</evidence>
<dbReference type="AlphaFoldDB" id="A0AAJ1IFW8"/>
<dbReference type="Proteomes" id="UP001221217">
    <property type="component" value="Unassembled WGS sequence"/>
</dbReference>
<evidence type="ECO:0000313" key="2">
    <source>
        <dbReference type="Proteomes" id="UP001221217"/>
    </source>
</evidence>
<dbReference type="EMBL" id="JAQQAL010000024">
    <property type="protein sequence ID" value="MDC7227409.1"/>
    <property type="molecule type" value="Genomic_DNA"/>
</dbReference>
<sequence length="281" mass="31771">MSEGESKITFWSKNEIICPICGHSFKREELLTGRGRLIAGELTGELRRLYEPSQKYGDVCPLVYPITVCPACLYSAFSYDFETPPGESIAAIAEAEDSRRESLNKIMPDLDFSINRSLKEGAASYFLAISCYEFMPARHSPTIKRGIAALRAAWIFNDLHRKYPNENYDYLAKIFYYKAQFFYSQAVEYEQDGSESLAEVPHLGPDLDKNYAHDGVFYLGGLLEFKFGDKSDPEMRKKRLEFAKRAVARLFGMGKASKSKPSALLDNARSLYEEMSAEAGD</sequence>
<dbReference type="InterPro" id="IPR018708">
    <property type="entry name" value="DUF2225"/>
</dbReference>
<reference evidence="1 2" key="1">
    <citation type="submission" date="2022-12" db="EMBL/GenBank/DDBJ databases">
        <title>Metagenome assembled genome from gulf of manar.</title>
        <authorList>
            <person name="Kohli P."/>
            <person name="Pk S."/>
            <person name="Venkata Ramana C."/>
            <person name="Sasikala C."/>
        </authorList>
    </citation>
    <scope>NUCLEOTIDE SEQUENCE [LARGE SCALE GENOMIC DNA]</scope>
    <source>
        <strain evidence="1">JB008</strain>
    </source>
</reference>
<protein>
    <submittedName>
        <fullName evidence="1">DUF2225 domain-containing protein</fullName>
    </submittedName>
</protein>
<organism evidence="1 2">
    <name type="scientific">Candidatus Thalassospirochaeta sargassi</name>
    <dbReference type="NCBI Taxonomy" id="3119039"/>
    <lineage>
        <taxon>Bacteria</taxon>
        <taxon>Pseudomonadati</taxon>
        <taxon>Spirochaetota</taxon>
        <taxon>Spirochaetia</taxon>
        <taxon>Spirochaetales</taxon>
        <taxon>Spirochaetaceae</taxon>
        <taxon>Candidatus Thalassospirochaeta</taxon>
    </lineage>
</organism>
<comment type="caution">
    <text evidence="1">The sequence shown here is derived from an EMBL/GenBank/DDBJ whole genome shotgun (WGS) entry which is preliminary data.</text>
</comment>